<comment type="function">
    <text evidence="5">Catalyzes the phosphorylation of the 3'-hydroxyl group of dephosphocoenzyme A to form coenzyme A.</text>
</comment>
<dbReference type="HAMAP" id="MF_00376">
    <property type="entry name" value="Dephospho_CoA_kinase"/>
    <property type="match status" value="1"/>
</dbReference>
<dbReference type="GO" id="GO:0005737">
    <property type="term" value="C:cytoplasm"/>
    <property type="evidence" value="ECO:0007669"/>
    <property type="project" value="UniProtKB-SubCell"/>
</dbReference>
<keyword evidence="5" id="KW-0963">Cytoplasm</keyword>
<evidence type="ECO:0000256" key="6">
    <source>
        <dbReference type="NCBIfam" id="TIGR00152"/>
    </source>
</evidence>
<dbReference type="UniPathway" id="UPA00241">
    <property type="reaction ID" value="UER00356"/>
</dbReference>
<evidence type="ECO:0000313" key="8">
    <source>
        <dbReference type="Proteomes" id="UP000516072"/>
    </source>
</evidence>
<feature type="binding site" evidence="5">
    <location>
        <begin position="28"/>
        <end position="33"/>
    </location>
    <ligand>
        <name>ATP</name>
        <dbReference type="ChEBI" id="CHEBI:30616"/>
    </ligand>
</feature>
<evidence type="ECO:0000256" key="3">
    <source>
        <dbReference type="ARBA" id="ARBA00022840"/>
    </source>
</evidence>
<dbReference type="KEGG" id="ntg:NSCAC_0099"/>
<dbReference type="Gene3D" id="3.40.50.300">
    <property type="entry name" value="P-loop containing nucleotide triphosphate hydrolases"/>
    <property type="match status" value="1"/>
</dbReference>
<comment type="similarity">
    <text evidence="1 5">Belongs to the CoaE family.</text>
</comment>
<dbReference type="InterPro" id="IPR001977">
    <property type="entry name" value="Depp_CoAkinase"/>
</dbReference>
<keyword evidence="8" id="KW-1185">Reference proteome</keyword>
<accession>A0A7G1Q7D7</accession>
<dbReference type="GO" id="GO:0005524">
    <property type="term" value="F:ATP binding"/>
    <property type="evidence" value="ECO:0007669"/>
    <property type="project" value="UniProtKB-UniRule"/>
</dbReference>
<dbReference type="EMBL" id="LR778175">
    <property type="protein sequence ID" value="CAB1274299.1"/>
    <property type="molecule type" value="Genomic_DNA"/>
</dbReference>
<evidence type="ECO:0000313" key="7">
    <source>
        <dbReference type="EMBL" id="CAB1274299.1"/>
    </source>
</evidence>
<organism evidence="7 8">
    <name type="scientific">Candidatus Nitrosacidococcus tergens</name>
    <dbReference type="NCBI Taxonomy" id="553981"/>
    <lineage>
        <taxon>Bacteria</taxon>
        <taxon>Pseudomonadati</taxon>
        <taxon>Pseudomonadota</taxon>
        <taxon>Gammaproteobacteria</taxon>
        <taxon>Chromatiales</taxon>
        <taxon>Chromatiaceae</taxon>
        <taxon>Candidatus Nitrosacidococcus</taxon>
    </lineage>
</organism>
<keyword evidence="5 7" id="KW-0418">Kinase</keyword>
<dbReference type="InterPro" id="IPR027417">
    <property type="entry name" value="P-loop_NTPase"/>
</dbReference>
<keyword evidence="5 7" id="KW-0808">Transferase</keyword>
<dbReference type="SUPFAM" id="SSF52540">
    <property type="entry name" value="P-loop containing nucleoside triphosphate hydrolases"/>
    <property type="match status" value="1"/>
</dbReference>
<dbReference type="EC" id="2.7.1.24" evidence="5 6"/>
<dbReference type="GO" id="GO:0015937">
    <property type="term" value="P:coenzyme A biosynthetic process"/>
    <property type="evidence" value="ECO:0007669"/>
    <property type="project" value="UniProtKB-UniRule"/>
</dbReference>
<proteinExistence type="inferred from homology"/>
<comment type="subcellular location">
    <subcellularLocation>
        <location evidence="5">Cytoplasm</location>
    </subcellularLocation>
</comment>
<reference evidence="7 8" key="1">
    <citation type="submission" date="2020-03" db="EMBL/GenBank/DDBJ databases">
        <authorList>
            <person name="Picone N."/>
        </authorList>
    </citation>
    <scope>NUCLEOTIDE SEQUENCE [LARGE SCALE GENOMIC DNA]</scope>
    <source>
        <strain evidence="7">NSCAC1</strain>
    </source>
</reference>
<keyword evidence="4 5" id="KW-0173">Coenzyme A biosynthesis</keyword>
<evidence type="ECO:0000256" key="5">
    <source>
        <dbReference type="HAMAP-Rule" id="MF_00376"/>
    </source>
</evidence>
<dbReference type="CDD" id="cd02022">
    <property type="entry name" value="DPCK"/>
    <property type="match status" value="1"/>
</dbReference>
<dbReference type="PANTHER" id="PTHR10695">
    <property type="entry name" value="DEPHOSPHO-COA KINASE-RELATED"/>
    <property type="match status" value="1"/>
</dbReference>
<protein>
    <recommendedName>
        <fullName evidence="5 6">Dephospho-CoA kinase</fullName>
        <ecNumber evidence="5 6">2.7.1.24</ecNumber>
    </recommendedName>
    <alternativeName>
        <fullName evidence="5">Dephosphocoenzyme A kinase</fullName>
    </alternativeName>
</protein>
<dbReference type="Proteomes" id="UP000516072">
    <property type="component" value="Chromosome"/>
</dbReference>
<dbReference type="PROSITE" id="PS51219">
    <property type="entry name" value="DPCK"/>
    <property type="match status" value="1"/>
</dbReference>
<gene>
    <name evidence="5 7" type="primary">coaE</name>
    <name evidence="7" type="ORF">NSCAC_0099</name>
</gene>
<evidence type="ECO:0000256" key="1">
    <source>
        <dbReference type="ARBA" id="ARBA00009018"/>
    </source>
</evidence>
<sequence length="217" mass="24569">MILIIFIYLSLSLVDKAIYKIGLTGGIGSGKSTVAQIFSNLGVPIIDADIIARELVAPNQPALAEIVQIFSSEVLDSKGVLNRQYLHQKIFSNKQAKKELEAILHPRIIKEIYHQARQYMRIKPYCILVIPLLLEIGLEKSVDRILVVDVPESLQFERVKKRDEFPNEKIKSILYTQCSQALRLSAADDCLINNQDLITLAEQINCYHQYYLSLAKA</sequence>
<evidence type="ECO:0000256" key="4">
    <source>
        <dbReference type="ARBA" id="ARBA00022993"/>
    </source>
</evidence>
<comment type="pathway">
    <text evidence="5">Cofactor biosynthesis; coenzyme A biosynthesis; CoA from (R)-pantothenate: step 5/5.</text>
</comment>
<dbReference type="AlphaFoldDB" id="A0A7G1Q7D7"/>
<dbReference type="PANTHER" id="PTHR10695:SF46">
    <property type="entry name" value="BIFUNCTIONAL COENZYME A SYNTHASE-RELATED"/>
    <property type="match status" value="1"/>
</dbReference>
<keyword evidence="3 5" id="KW-0067">ATP-binding</keyword>
<dbReference type="GO" id="GO:0004140">
    <property type="term" value="F:dephospho-CoA kinase activity"/>
    <property type="evidence" value="ECO:0007669"/>
    <property type="project" value="UniProtKB-UniRule"/>
</dbReference>
<keyword evidence="2 5" id="KW-0547">Nucleotide-binding</keyword>
<dbReference type="Pfam" id="PF01121">
    <property type="entry name" value="CoaE"/>
    <property type="match status" value="1"/>
</dbReference>
<evidence type="ECO:0000256" key="2">
    <source>
        <dbReference type="ARBA" id="ARBA00022741"/>
    </source>
</evidence>
<dbReference type="RefSeq" id="WP_197744503.1">
    <property type="nucleotide sequence ID" value="NZ_LR778175.1"/>
</dbReference>
<dbReference type="NCBIfam" id="TIGR00152">
    <property type="entry name" value="dephospho-CoA kinase"/>
    <property type="match status" value="1"/>
</dbReference>
<comment type="catalytic activity">
    <reaction evidence="5">
        <text>3'-dephospho-CoA + ATP = ADP + CoA + H(+)</text>
        <dbReference type="Rhea" id="RHEA:18245"/>
        <dbReference type="ChEBI" id="CHEBI:15378"/>
        <dbReference type="ChEBI" id="CHEBI:30616"/>
        <dbReference type="ChEBI" id="CHEBI:57287"/>
        <dbReference type="ChEBI" id="CHEBI:57328"/>
        <dbReference type="ChEBI" id="CHEBI:456216"/>
        <dbReference type="EC" id="2.7.1.24"/>
    </reaction>
</comment>
<name>A0A7G1Q7D7_9GAMM</name>